<evidence type="ECO:0000259" key="7">
    <source>
        <dbReference type="SMART" id="SM00853"/>
    </source>
</evidence>
<dbReference type="CDD" id="cd16926">
    <property type="entry name" value="HATPase_MutL-MLH-PMS-like"/>
    <property type="match status" value="1"/>
</dbReference>
<dbReference type="InterPro" id="IPR042120">
    <property type="entry name" value="MutL_C_dimsub"/>
</dbReference>
<feature type="compositionally biased region" description="Polar residues" evidence="6">
    <location>
        <begin position="347"/>
        <end position="360"/>
    </location>
</feature>
<dbReference type="GO" id="GO:0004519">
    <property type="term" value="F:endonuclease activity"/>
    <property type="evidence" value="ECO:0007669"/>
    <property type="project" value="UniProtKB-KW"/>
</dbReference>
<evidence type="ECO:0000259" key="8">
    <source>
        <dbReference type="SMART" id="SM01340"/>
    </source>
</evidence>
<dbReference type="InterPro" id="IPR036890">
    <property type="entry name" value="HATPase_C_sf"/>
</dbReference>
<evidence type="ECO:0000256" key="3">
    <source>
        <dbReference type="ARBA" id="ARBA00022763"/>
    </source>
</evidence>
<dbReference type="InterPro" id="IPR014721">
    <property type="entry name" value="Ribsml_uS5_D2-typ_fold_subgr"/>
</dbReference>
<dbReference type="OrthoDB" id="9763467at2"/>
<comment type="function">
    <text evidence="5">This protein is involved in the repair of mismatches in DNA. It is required for dam-dependent methyl-directed DNA mismatch repair. May act as a 'molecular matchmaker', a protein that promotes the formation of a stable complex between two or more DNA-binding proteins in an ATP-dependent manner without itself being part of a final effector complex.</text>
</comment>
<name>A0A6P1ZP80_9BACT</name>
<dbReference type="InterPro" id="IPR002099">
    <property type="entry name" value="MutL/Mlh/PMS"/>
</dbReference>
<reference evidence="9 10" key="1">
    <citation type="submission" date="2018-06" db="EMBL/GenBank/DDBJ databases">
        <title>Complete genome of Desulfovibrio marinus P48SEP.</title>
        <authorList>
            <person name="Crispim J.S."/>
            <person name="Vidigal P.M.P."/>
            <person name="Silva L.C.F."/>
            <person name="Araujo L.C."/>
            <person name="Laguardia C.N."/>
            <person name="Dias R.S."/>
            <person name="Sousa M.P."/>
            <person name="Paula S.O."/>
            <person name="Silva C."/>
        </authorList>
    </citation>
    <scope>NUCLEOTIDE SEQUENCE [LARGE SCALE GENOMIC DNA]</scope>
    <source>
        <strain evidence="9 10">P48SEP</strain>
    </source>
</reference>
<dbReference type="SMART" id="SM00853">
    <property type="entry name" value="MutL_C"/>
    <property type="match status" value="1"/>
</dbReference>
<dbReference type="AlphaFoldDB" id="A0A6P1ZP80"/>
<dbReference type="SMART" id="SM01340">
    <property type="entry name" value="DNA_mis_repair"/>
    <property type="match status" value="1"/>
</dbReference>
<dbReference type="GO" id="GO:0006298">
    <property type="term" value="P:mismatch repair"/>
    <property type="evidence" value="ECO:0007669"/>
    <property type="project" value="UniProtKB-UniRule"/>
</dbReference>
<feature type="compositionally biased region" description="Basic and acidic residues" evidence="6">
    <location>
        <begin position="365"/>
        <end position="380"/>
    </location>
</feature>
<keyword evidence="9" id="KW-0540">Nuclease</keyword>
<proteinExistence type="inferred from homology"/>
<comment type="caution">
    <text evidence="9">The sequence shown here is derived from an EMBL/GenBank/DDBJ whole genome shotgun (WGS) entry which is preliminary data.</text>
</comment>
<feature type="region of interest" description="Disordered" evidence="6">
    <location>
        <begin position="332"/>
        <end position="423"/>
    </location>
</feature>
<dbReference type="FunFam" id="3.30.565.10:FF:000003">
    <property type="entry name" value="DNA mismatch repair endonuclease MutL"/>
    <property type="match status" value="1"/>
</dbReference>
<organism evidence="9 10">
    <name type="scientific">Oceanidesulfovibrio marinus</name>
    <dbReference type="NCBI Taxonomy" id="370038"/>
    <lineage>
        <taxon>Bacteria</taxon>
        <taxon>Pseudomonadati</taxon>
        <taxon>Thermodesulfobacteriota</taxon>
        <taxon>Desulfovibrionia</taxon>
        <taxon>Desulfovibrionales</taxon>
        <taxon>Desulfovibrionaceae</taxon>
        <taxon>Oceanidesulfovibrio</taxon>
    </lineage>
</organism>
<feature type="domain" description="DNA mismatch repair protein S5" evidence="8">
    <location>
        <begin position="211"/>
        <end position="329"/>
    </location>
</feature>
<dbReference type="Gene3D" id="3.30.1540.20">
    <property type="entry name" value="MutL, C-terminal domain, dimerisation subdomain"/>
    <property type="match status" value="1"/>
</dbReference>
<dbReference type="InterPro" id="IPR020667">
    <property type="entry name" value="DNA_mismatch_repair_MutL"/>
</dbReference>
<dbReference type="Pfam" id="PF08676">
    <property type="entry name" value="MutL_C"/>
    <property type="match status" value="1"/>
</dbReference>
<evidence type="ECO:0000256" key="6">
    <source>
        <dbReference type="SAM" id="MobiDB-lite"/>
    </source>
</evidence>
<dbReference type="PANTHER" id="PTHR10073:SF12">
    <property type="entry name" value="DNA MISMATCH REPAIR PROTEIN MLH1"/>
    <property type="match status" value="1"/>
</dbReference>
<dbReference type="SUPFAM" id="SSF55874">
    <property type="entry name" value="ATPase domain of HSP90 chaperone/DNA topoisomerase II/histidine kinase"/>
    <property type="match status" value="1"/>
</dbReference>
<dbReference type="InterPro" id="IPR037198">
    <property type="entry name" value="MutL_C_sf"/>
</dbReference>
<accession>A0A6P1ZP80</accession>
<dbReference type="GO" id="GO:0016887">
    <property type="term" value="F:ATP hydrolysis activity"/>
    <property type="evidence" value="ECO:0007669"/>
    <property type="project" value="InterPro"/>
</dbReference>
<dbReference type="PANTHER" id="PTHR10073">
    <property type="entry name" value="DNA MISMATCH REPAIR PROTEIN MLH, PMS, MUTL"/>
    <property type="match status" value="1"/>
</dbReference>
<dbReference type="EMBL" id="QMIF01000002">
    <property type="protein sequence ID" value="TVM36107.1"/>
    <property type="molecule type" value="Genomic_DNA"/>
</dbReference>
<dbReference type="PROSITE" id="PS00058">
    <property type="entry name" value="DNA_MISMATCH_REPAIR_1"/>
    <property type="match status" value="1"/>
</dbReference>
<gene>
    <name evidence="5 9" type="primary">mutL</name>
    <name evidence="9" type="ORF">DQK91_03375</name>
</gene>
<evidence type="ECO:0000256" key="1">
    <source>
        <dbReference type="ARBA" id="ARBA00006082"/>
    </source>
</evidence>
<dbReference type="GO" id="GO:0140664">
    <property type="term" value="F:ATP-dependent DNA damage sensor activity"/>
    <property type="evidence" value="ECO:0007669"/>
    <property type="project" value="InterPro"/>
</dbReference>
<dbReference type="NCBIfam" id="TIGR00585">
    <property type="entry name" value="mutl"/>
    <property type="match status" value="1"/>
</dbReference>
<dbReference type="InterPro" id="IPR013507">
    <property type="entry name" value="DNA_mismatch_S5_2-like"/>
</dbReference>
<dbReference type="Pfam" id="PF01119">
    <property type="entry name" value="DNA_mis_repair"/>
    <property type="match status" value="1"/>
</dbReference>
<feature type="compositionally biased region" description="Polar residues" evidence="6">
    <location>
        <begin position="386"/>
        <end position="396"/>
    </location>
</feature>
<dbReference type="InterPro" id="IPR042121">
    <property type="entry name" value="MutL_C_regsub"/>
</dbReference>
<evidence type="ECO:0000313" key="10">
    <source>
        <dbReference type="Proteomes" id="UP000434052"/>
    </source>
</evidence>
<keyword evidence="3 5" id="KW-0227">DNA damage</keyword>
<dbReference type="HAMAP" id="MF_00149">
    <property type="entry name" value="DNA_mis_repair"/>
    <property type="match status" value="1"/>
</dbReference>
<keyword evidence="4 5" id="KW-0234">DNA repair</keyword>
<dbReference type="Proteomes" id="UP000434052">
    <property type="component" value="Unassembled WGS sequence"/>
</dbReference>
<dbReference type="SUPFAM" id="SSF118116">
    <property type="entry name" value="DNA mismatch repair protein MutL"/>
    <property type="match status" value="1"/>
</dbReference>
<dbReference type="InterPro" id="IPR014790">
    <property type="entry name" value="MutL_C"/>
</dbReference>
<dbReference type="Pfam" id="PF13589">
    <property type="entry name" value="HATPase_c_3"/>
    <property type="match status" value="1"/>
</dbReference>
<dbReference type="GO" id="GO:0030983">
    <property type="term" value="F:mismatched DNA binding"/>
    <property type="evidence" value="ECO:0007669"/>
    <property type="project" value="InterPro"/>
</dbReference>
<evidence type="ECO:0000256" key="4">
    <source>
        <dbReference type="ARBA" id="ARBA00023204"/>
    </source>
</evidence>
<dbReference type="GO" id="GO:0005524">
    <property type="term" value="F:ATP binding"/>
    <property type="evidence" value="ECO:0007669"/>
    <property type="project" value="InterPro"/>
</dbReference>
<evidence type="ECO:0000256" key="5">
    <source>
        <dbReference type="HAMAP-Rule" id="MF_00149"/>
    </source>
</evidence>
<feature type="domain" description="MutL C-terminal dimerisation" evidence="7">
    <location>
        <begin position="456"/>
        <end position="587"/>
    </location>
</feature>
<keyword evidence="9" id="KW-0378">Hydrolase</keyword>
<dbReference type="InterPro" id="IPR020568">
    <property type="entry name" value="Ribosomal_Su5_D2-typ_SF"/>
</dbReference>
<comment type="similarity">
    <text evidence="1 5">Belongs to the DNA mismatch repair MutL/HexB family.</text>
</comment>
<dbReference type="InterPro" id="IPR038973">
    <property type="entry name" value="MutL/Mlh/Pms-like"/>
</dbReference>
<dbReference type="SUPFAM" id="SSF54211">
    <property type="entry name" value="Ribosomal protein S5 domain 2-like"/>
    <property type="match status" value="1"/>
</dbReference>
<keyword evidence="9" id="KW-0255">Endonuclease</keyword>
<dbReference type="Gene3D" id="3.30.565.10">
    <property type="entry name" value="Histidine kinase-like ATPase, C-terminal domain"/>
    <property type="match status" value="1"/>
</dbReference>
<dbReference type="InterPro" id="IPR014762">
    <property type="entry name" value="DNA_mismatch_repair_CS"/>
</dbReference>
<evidence type="ECO:0000313" key="9">
    <source>
        <dbReference type="EMBL" id="TVM36107.1"/>
    </source>
</evidence>
<dbReference type="GO" id="GO:0032300">
    <property type="term" value="C:mismatch repair complex"/>
    <property type="evidence" value="ECO:0007669"/>
    <property type="project" value="InterPro"/>
</dbReference>
<dbReference type="Gene3D" id="3.30.230.10">
    <property type="match status" value="1"/>
</dbReference>
<evidence type="ECO:0000256" key="2">
    <source>
        <dbReference type="ARBA" id="ARBA00021975"/>
    </source>
</evidence>
<sequence length="631" mass="68424">MPTRRPIRELPPALRNQIAAGEVVERPASVLKELVENSLDARASRISVTLDRGGQGLVEVQDDGHGMGAEELELAVMRHATSKVATFEELLAVGSYGFRGEALASIASVSTFTIASSPDGESGHALEVVHGRLESSKPVAMQRGTRITVHELFTNVPARLKFLKTPATENRRCTEIFTRLALTRPEVDFRLESGGREVLRFLAGQTLRERLAVVWPPAVTEGLIQVHESAHGRRVYGLIGHPGSAQGRPDRILFAVNGRPVQDKLLLRAVRDAYSGRLLSREHPQVALFLELDPHEVDVNVHPAKAEVRFRDERAVFSLVRRAIVHGLEGSLPGAALGDRPLHTPAADSSSQDVAATSSAPDIPQEQRREPHAQPPERRSAALNEFSASYAGSLTTPEPPPFTRSAPPLTPPRSSQPERSQAPLPFAPAEVSSTEAPAVRDASHVGPGAAGRGFEYLGQVAATYLLLRLDHGGLAVLDQHAAHERVLFDKLRNAKDAGSRPLAVPMELPLHPSEAQRFMELAVELERLGFSLVSEGAKLSIHAVPGGLSPAKAREFLQSCLAERVDDLSAVWAMLSCRMALKAGEPLAPDEAMALLEAWAGCEDRDYCPHGRPVLISWSPDDLAKLFKRRG</sequence>
<protein>
    <recommendedName>
        <fullName evidence="2 5">DNA mismatch repair protein MutL</fullName>
    </recommendedName>
</protein>
<dbReference type="Gene3D" id="3.30.1370.100">
    <property type="entry name" value="MutL, C-terminal domain, regulatory subdomain"/>
    <property type="match status" value="1"/>
</dbReference>
<dbReference type="CDD" id="cd00782">
    <property type="entry name" value="MutL_Trans"/>
    <property type="match status" value="1"/>
</dbReference>